<comment type="similarity">
    <text evidence="1">Belongs to the WD repeat mio family.</text>
</comment>
<dbReference type="GO" id="GO:0005737">
    <property type="term" value="C:cytoplasm"/>
    <property type="evidence" value="ECO:0007669"/>
    <property type="project" value="TreeGrafter"/>
</dbReference>
<dbReference type="EMBL" id="MCFG01000229">
    <property type="protein sequence ID" value="ORX77930.1"/>
    <property type="molecule type" value="Genomic_DNA"/>
</dbReference>
<dbReference type="Gene3D" id="2.130.10.10">
    <property type="entry name" value="YVTN repeat-like/Quinoprotein amine dehydrogenase"/>
    <property type="match status" value="2"/>
</dbReference>
<dbReference type="PANTHER" id="PTHR16453:SF9">
    <property type="entry name" value="GATOR COMPLEX PROTEIN MIOS"/>
    <property type="match status" value="1"/>
</dbReference>
<dbReference type="OrthoDB" id="341486at2759"/>
<evidence type="ECO:0000313" key="7">
    <source>
        <dbReference type="Proteomes" id="UP000193944"/>
    </source>
</evidence>
<evidence type="ECO:0000313" key="6">
    <source>
        <dbReference type="EMBL" id="ORX77930.1"/>
    </source>
</evidence>
<evidence type="ECO:0000259" key="5">
    <source>
        <dbReference type="Pfam" id="PF21719"/>
    </source>
</evidence>
<dbReference type="Pfam" id="PF21720">
    <property type="entry name" value="MIOS_WD40"/>
    <property type="match status" value="2"/>
</dbReference>
<feature type="domain" description="MIOS-like alpha-solenoid" evidence="5">
    <location>
        <begin position="684"/>
        <end position="790"/>
    </location>
</feature>
<protein>
    <submittedName>
        <fullName evidence="6">WD40 repeat-like protein</fullName>
    </submittedName>
</protein>
<dbReference type="InterPro" id="IPR036322">
    <property type="entry name" value="WD40_repeat_dom_sf"/>
</dbReference>
<keyword evidence="2" id="KW-0853">WD repeat</keyword>
<sequence length="1338" mass="150278">MSQQRAKRILWSPHKNISQFLVGVPDLKLYDYYSSSIDGIPQCQLVAINSDNQLINKCFAWSPDPEYQNVIAVGQTTGRTLLIRLNGFSFSSLHNNVPNPAYFSQSNGNSGKIIGEFQPTHSRACNIVSFCPVNTNLLAAGLDKVRNDPCLYIWDVETQLRRSKYLNNNNDIRIDDFKPVNQMYNMNVPNGMQNSERLAFEKNNMNGGIIPPMNIPYENPQEFKNPPLQVNNNSNFNPHMNLNNVYGAGMGTLQPPLQQPSRIVFNKNQNMNGMNPAFNNTGASPQIISEKDNSMYHEANPIMSPIKTYNSQNPSPLALYGSSEAVQSAAWFPSGSPKIAAGMAMKYIRIYDVKSNGNNAPSIVISTKSINGVCVDPFNHNRIASFGDDGIIKIWDIRYINHNNDALININSEYKQGISQILWSPIRSGFLAACGNNSQYLNLWNIQEGITKGTGSLNLSTQSFKFTNSSIAINNNMDNTQNINEINNGVESDNNSIYKVTTNKTTELDSKPTNISQNNNDPNKMINTNTANNNNSNNLNNMNMIKASNTKPEFTNIPIMWKMRQVKSISSGAITTFAWIPTSSNSTACSQRVIAVVKDSIIEVLDFNEPFKMKWHPLGGLTCSNTHSLTMYDTTSKPDINENNLKKLNSQHIDTILNQPCNIKIPPNAVPPLQLMQNDISVTMRDRAIAGYSMDISKNLNIPGLTNELIDLWSWLKEIKNLSFNGKTILDGKNYALMGILSIINERKEPSQKININQKTEMSKRRMSKSYANAVSQNINTDKRNMNLHMTPENKQYTEPDVLKQQVYQPDISEQDKRHTYRLSAGNNELNPNYIYQNYSPNLVGRNEYDENITLQQGRGYNPNSMQNIVLDQSVVNSPANYANSEQQQQQRIIQLYQNSDLPFPIYYSPERQLALKLCGWDSGNDQPEVEEAIQSLERVGEYEKAAGWAIFHLSSLERAIKALNSSNYENHKLVATALAGFTNSNNNNNNNIWKELCKSLSFDLVDPYLRSIFRLLSNPTGNEKDSWNIILNESGLSLSDRVAIALRFLNDNDLNNYLNDIASFSINNGNLEGLLLTGLTPLGIELFEQYINKTGDIQTTCLVLSQVVPKVFSSNKVTEWVENYRLLLDRWQLYHIRVHFDISRRKIADSISDELSNQMNNKLTLNNQSNNNANTSLSTIPVPSQIYVRCNFCNQSITHNLLNSTKTNGPNNAPGNPNVLVSATANPGGATGAAGTVTAAQKQQYKPSACPNCRKALPRCALCMLLMGTPIDSLQNQRKGNYINSSEYEDPQNSFNYWFTWCQSCFHGGHAIHMMEWFENHDECPVSNCTCKCNLLE</sequence>
<dbReference type="Pfam" id="PF21719">
    <property type="entry name" value="MIOS_a-sol"/>
    <property type="match status" value="2"/>
</dbReference>
<evidence type="ECO:0000256" key="1">
    <source>
        <dbReference type="ARBA" id="ARBA00009713"/>
    </source>
</evidence>
<feature type="domain" description="GATOR2 complex protein MIO zinc-ribbon like" evidence="4">
    <location>
        <begin position="1191"/>
        <end position="1335"/>
    </location>
</feature>
<dbReference type="InterPro" id="IPR001680">
    <property type="entry name" value="WD40_rpt"/>
</dbReference>
<dbReference type="InterPro" id="IPR031488">
    <property type="entry name" value="Zn_ribbon_mio"/>
</dbReference>
<evidence type="ECO:0000256" key="2">
    <source>
        <dbReference type="ARBA" id="ARBA00022574"/>
    </source>
</evidence>
<feature type="domain" description="MIOS-like alpha-solenoid" evidence="5">
    <location>
        <begin position="881"/>
        <end position="1049"/>
    </location>
</feature>
<keyword evidence="7" id="KW-1185">Reference proteome</keyword>
<dbReference type="STRING" id="1754192.A0A1Y1WWM2"/>
<dbReference type="GO" id="GO:1904263">
    <property type="term" value="P:positive regulation of TORC1 signaling"/>
    <property type="evidence" value="ECO:0007669"/>
    <property type="project" value="TreeGrafter"/>
</dbReference>
<dbReference type="InterPro" id="IPR049092">
    <property type="entry name" value="MIOS_a-sol"/>
</dbReference>
<evidence type="ECO:0000259" key="4">
    <source>
        <dbReference type="Pfam" id="PF17034"/>
    </source>
</evidence>
<proteinExistence type="inferred from homology"/>
<dbReference type="Pfam" id="PF17034">
    <property type="entry name" value="zinc_ribbon_16"/>
    <property type="match status" value="1"/>
</dbReference>
<dbReference type="SUPFAM" id="SSF50978">
    <property type="entry name" value="WD40 repeat-like"/>
    <property type="match status" value="1"/>
</dbReference>
<dbReference type="SMART" id="SM00320">
    <property type="entry name" value="WD40"/>
    <property type="match status" value="4"/>
</dbReference>
<name>A0A1Y1WWM2_9FUNG</name>
<organism evidence="6 7">
    <name type="scientific">Anaeromyces robustus</name>
    <dbReference type="NCBI Taxonomy" id="1754192"/>
    <lineage>
        <taxon>Eukaryota</taxon>
        <taxon>Fungi</taxon>
        <taxon>Fungi incertae sedis</taxon>
        <taxon>Chytridiomycota</taxon>
        <taxon>Chytridiomycota incertae sedis</taxon>
        <taxon>Neocallimastigomycetes</taxon>
        <taxon>Neocallimastigales</taxon>
        <taxon>Neocallimastigaceae</taxon>
        <taxon>Anaeromyces</taxon>
    </lineage>
</organism>
<dbReference type="PANTHER" id="PTHR16453">
    <property type="entry name" value="WD40 DOMAIN-CONTAINING PROTEIN MIO FAMILY MEMBER"/>
    <property type="match status" value="1"/>
</dbReference>
<dbReference type="InterPro" id="IPR015943">
    <property type="entry name" value="WD40/YVTN_repeat-like_dom_sf"/>
</dbReference>
<comment type="caution">
    <text evidence="6">The sequence shown here is derived from an EMBL/GenBank/DDBJ whole genome shotgun (WGS) entry which is preliminary data.</text>
</comment>
<gene>
    <name evidence="6" type="ORF">BCR32DRAFT_223021</name>
</gene>
<dbReference type="CDD" id="cd16691">
    <property type="entry name" value="mRING-H2-C3H3C2_Mio"/>
    <property type="match status" value="1"/>
</dbReference>
<reference evidence="6 7" key="1">
    <citation type="submission" date="2016-08" db="EMBL/GenBank/DDBJ databases">
        <title>A Parts List for Fungal Cellulosomes Revealed by Comparative Genomics.</title>
        <authorList>
            <consortium name="DOE Joint Genome Institute"/>
            <person name="Haitjema C.H."/>
            <person name="Gilmore S.P."/>
            <person name="Henske J.K."/>
            <person name="Solomon K.V."/>
            <person name="De Groot R."/>
            <person name="Kuo A."/>
            <person name="Mondo S.J."/>
            <person name="Salamov A.A."/>
            <person name="Labutti K."/>
            <person name="Zhao Z."/>
            <person name="Chiniquy J."/>
            <person name="Barry K."/>
            <person name="Brewer H.M."/>
            <person name="Purvine S.O."/>
            <person name="Wright A.T."/>
            <person name="Boxma B."/>
            <person name="Van Alen T."/>
            <person name="Hackstein J.H."/>
            <person name="Baker S.E."/>
            <person name="Grigoriev I.V."/>
            <person name="O'Malley M.A."/>
        </authorList>
    </citation>
    <scope>NUCLEOTIDE SEQUENCE [LARGE SCALE GENOMIC DNA]</scope>
    <source>
        <strain evidence="6 7">S4</strain>
    </source>
</reference>
<dbReference type="Proteomes" id="UP000193944">
    <property type="component" value="Unassembled WGS sequence"/>
</dbReference>
<keyword evidence="3" id="KW-0677">Repeat</keyword>
<dbReference type="InterPro" id="IPR037593">
    <property type="entry name" value="MIOS/Sea4"/>
</dbReference>
<reference evidence="6 7" key="2">
    <citation type="submission" date="2016-08" db="EMBL/GenBank/DDBJ databases">
        <title>Pervasive Adenine N6-methylation of Active Genes in Fungi.</title>
        <authorList>
            <consortium name="DOE Joint Genome Institute"/>
            <person name="Mondo S.J."/>
            <person name="Dannebaum R.O."/>
            <person name="Kuo R.C."/>
            <person name="Labutti K."/>
            <person name="Haridas S."/>
            <person name="Kuo A."/>
            <person name="Salamov A."/>
            <person name="Ahrendt S.R."/>
            <person name="Lipzen A."/>
            <person name="Sullivan W."/>
            <person name="Andreopoulos W.B."/>
            <person name="Clum A."/>
            <person name="Lindquist E."/>
            <person name="Daum C."/>
            <person name="Ramamoorthy G.K."/>
            <person name="Gryganskyi A."/>
            <person name="Culley D."/>
            <person name="Magnuson J.K."/>
            <person name="James T.Y."/>
            <person name="O'Malley M.A."/>
            <person name="Stajich J.E."/>
            <person name="Spatafora J.W."/>
            <person name="Visel A."/>
            <person name="Grigoriev I.V."/>
        </authorList>
    </citation>
    <scope>NUCLEOTIDE SEQUENCE [LARGE SCALE GENOMIC DNA]</scope>
    <source>
        <strain evidence="6 7">S4</strain>
    </source>
</reference>
<evidence type="ECO:0000256" key="3">
    <source>
        <dbReference type="ARBA" id="ARBA00022737"/>
    </source>
</evidence>
<accession>A0A1Y1WWM2</accession>